<evidence type="ECO:0000313" key="3">
    <source>
        <dbReference type="EMBL" id="CAH8321118.1"/>
    </source>
</evidence>
<keyword evidence="4" id="KW-1185">Reference proteome</keyword>
<protein>
    <recommendedName>
        <fullName evidence="2">LOB domain-containing protein</fullName>
    </recommendedName>
</protein>
<proteinExistence type="inferred from homology"/>
<dbReference type="PANTHER" id="PTHR31301:SF131">
    <property type="entry name" value="LOB DOMAIN-CONTAINING PROTEIN 28"/>
    <property type="match status" value="1"/>
</dbReference>
<feature type="domain" description="LOB" evidence="2">
    <location>
        <begin position="1"/>
        <end position="97"/>
    </location>
</feature>
<organism evidence="3 4">
    <name type="scientific">Eruca vesicaria subsp. sativa</name>
    <name type="common">Garden rocket</name>
    <name type="synonym">Eruca sativa</name>
    <dbReference type="NCBI Taxonomy" id="29727"/>
    <lineage>
        <taxon>Eukaryota</taxon>
        <taxon>Viridiplantae</taxon>
        <taxon>Streptophyta</taxon>
        <taxon>Embryophyta</taxon>
        <taxon>Tracheophyta</taxon>
        <taxon>Spermatophyta</taxon>
        <taxon>Magnoliopsida</taxon>
        <taxon>eudicotyledons</taxon>
        <taxon>Gunneridae</taxon>
        <taxon>Pentapetalae</taxon>
        <taxon>rosids</taxon>
        <taxon>malvids</taxon>
        <taxon>Brassicales</taxon>
        <taxon>Brassicaceae</taxon>
        <taxon>Brassiceae</taxon>
        <taxon>Eruca</taxon>
    </lineage>
</organism>
<evidence type="ECO:0000259" key="2">
    <source>
        <dbReference type="PROSITE" id="PS50891"/>
    </source>
</evidence>
<comment type="similarity">
    <text evidence="1">Belongs to the LOB domain-containing protein family.</text>
</comment>
<dbReference type="PROSITE" id="PS50891">
    <property type="entry name" value="LOB"/>
    <property type="match status" value="1"/>
</dbReference>
<gene>
    <name evidence="3" type="ORF">ERUC_LOCUS9283</name>
</gene>
<dbReference type="InterPro" id="IPR004883">
    <property type="entry name" value="LOB"/>
</dbReference>
<comment type="caution">
    <text evidence="3">The sequence shown here is derived from an EMBL/GenBank/DDBJ whole genome shotgun (WGS) entry which is preliminary data.</text>
</comment>
<accession>A0ABC8JGX8</accession>
<dbReference type="Pfam" id="PF03195">
    <property type="entry name" value="LOB"/>
    <property type="match status" value="1"/>
</dbReference>
<name>A0ABC8JGX8_ERUVS</name>
<reference evidence="3 4" key="1">
    <citation type="submission" date="2022-03" db="EMBL/GenBank/DDBJ databases">
        <authorList>
            <person name="Macdonald S."/>
            <person name="Ahmed S."/>
            <person name="Newling K."/>
        </authorList>
    </citation>
    <scope>NUCLEOTIDE SEQUENCE [LARGE SCALE GENOMIC DNA]</scope>
</reference>
<evidence type="ECO:0000256" key="1">
    <source>
        <dbReference type="ARBA" id="ARBA00005474"/>
    </source>
</evidence>
<evidence type="ECO:0000313" key="4">
    <source>
        <dbReference type="Proteomes" id="UP001642260"/>
    </source>
</evidence>
<dbReference type="Proteomes" id="UP001642260">
    <property type="component" value="Unassembled WGS sequence"/>
</dbReference>
<sequence>MSTPRRKCTKDCVFAPYLPANKLDKYATVHKIFGASKIAKLLNVLHSSQRENAMISLLFEAQAGLLDPCQLKNIEDPRLETLPPVTYQQNQHNSMMMPVMANNDAHLTAEHLAVISRTLQQLRQLHEEAHHFESQT</sequence>
<dbReference type="EMBL" id="CAKOAT010095377">
    <property type="protein sequence ID" value="CAH8321118.1"/>
    <property type="molecule type" value="Genomic_DNA"/>
</dbReference>
<dbReference type="AlphaFoldDB" id="A0ABC8JGX8"/>
<dbReference type="PANTHER" id="PTHR31301">
    <property type="entry name" value="LOB DOMAIN-CONTAINING PROTEIN 4-RELATED"/>
    <property type="match status" value="1"/>
</dbReference>